<name>A0A6J0M4J0_RAPSA</name>
<feature type="region of interest" description="Disordered" evidence="3">
    <location>
        <begin position="24"/>
        <end position="45"/>
    </location>
</feature>
<sequence>MMKLIVVLTVFSLFFASQLSSADNLESPSEASPIHVGGGEGSLKPEQCPNACNFRCSATSHKEPCIFFCNYCCKKCLCVPSGTYGNKQECPCYDNIKTKEGGPKCP</sequence>
<proteinExistence type="inferred from homology"/>
<dbReference type="PANTHER" id="PTHR23201:SF92">
    <property type="entry name" value="GIBBERELLIN-REGULATED PROTEIN 12"/>
    <property type="match status" value="1"/>
</dbReference>
<comment type="similarity">
    <text evidence="1">Belongs to the GASA family.</text>
</comment>
<evidence type="ECO:0000256" key="1">
    <source>
        <dbReference type="ARBA" id="ARBA00010582"/>
    </source>
</evidence>
<dbReference type="AlphaFoldDB" id="A0A6J0M4J0"/>
<dbReference type="Pfam" id="PF02704">
    <property type="entry name" value="GASA"/>
    <property type="match status" value="1"/>
</dbReference>
<feature type="signal peptide" evidence="4">
    <location>
        <begin position="1"/>
        <end position="22"/>
    </location>
</feature>
<dbReference type="PANTHER" id="PTHR23201">
    <property type="entry name" value="EXTENSIN, PROLINE-RICH PROTEIN"/>
    <property type="match status" value="1"/>
</dbReference>
<dbReference type="RefSeq" id="XP_018467034.2">
    <property type="nucleotide sequence ID" value="XM_018611532.2"/>
</dbReference>
<dbReference type="GO" id="GO:0009740">
    <property type="term" value="P:gibberellic acid mediated signaling pathway"/>
    <property type="evidence" value="ECO:0007669"/>
    <property type="project" value="UniProtKB-KW"/>
</dbReference>
<evidence type="ECO:0000313" key="6">
    <source>
        <dbReference type="RefSeq" id="XP_018467034.2"/>
    </source>
</evidence>
<protein>
    <submittedName>
        <fullName evidence="6">Gibberellin-regulated protein 12-like</fullName>
    </submittedName>
</protein>
<dbReference type="GeneID" id="108838628"/>
<keyword evidence="5" id="KW-1185">Reference proteome</keyword>
<accession>A0A6J0M4J0</accession>
<keyword evidence="2" id="KW-0939">Gibberellin signaling pathway</keyword>
<evidence type="ECO:0000256" key="4">
    <source>
        <dbReference type="SAM" id="SignalP"/>
    </source>
</evidence>
<evidence type="ECO:0000313" key="5">
    <source>
        <dbReference type="Proteomes" id="UP000504610"/>
    </source>
</evidence>
<evidence type="ECO:0000256" key="3">
    <source>
        <dbReference type="SAM" id="MobiDB-lite"/>
    </source>
</evidence>
<reference evidence="6" key="2">
    <citation type="submission" date="2025-08" db="UniProtKB">
        <authorList>
            <consortium name="RefSeq"/>
        </authorList>
    </citation>
    <scope>IDENTIFICATION</scope>
    <source>
        <tissue evidence="6">Leaf</tissue>
    </source>
</reference>
<dbReference type="KEGG" id="rsz:108838628"/>
<gene>
    <name evidence="6" type="primary">LOC108838628</name>
</gene>
<reference evidence="5" key="1">
    <citation type="journal article" date="2019" name="Database">
        <title>The radish genome database (RadishGD): an integrated information resource for radish genomics.</title>
        <authorList>
            <person name="Yu H.J."/>
            <person name="Baek S."/>
            <person name="Lee Y.J."/>
            <person name="Cho A."/>
            <person name="Mun J.H."/>
        </authorList>
    </citation>
    <scope>NUCLEOTIDE SEQUENCE [LARGE SCALE GENOMIC DNA]</scope>
    <source>
        <strain evidence="5">cv. WK10039</strain>
    </source>
</reference>
<dbReference type="Proteomes" id="UP000504610">
    <property type="component" value="Chromosome 1"/>
</dbReference>
<dbReference type="InterPro" id="IPR003854">
    <property type="entry name" value="GASA"/>
</dbReference>
<feature type="chain" id="PRO_5040792713" evidence="4">
    <location>
        <begin position="23"/>
        <end position="106"/>
    </location>
</feature>
<organism evidence="5 6">
    <name type="scientific">Raphanus sativus</name>
    <name type="common">Radish</name>
    <name type="synonym">Raphanus raphanistrum var. sativus</name>
    <dbReference type="NCBI Taxonomy" id="3726"/>
    <lineage>
        <taxon>Eukaryota</taxon>
        <taxon>Viridiplantae</taxon>
        <taxon>Streptophyta</taxon>
        <taxon>Embryophyta</taxon>
        <taxon>Tracheophyta</taxon>
        <taxon>Spermatophyta</taxon>
        <taxon>Magnoliopsida</taxon>
        <taxon>eudicotyledons</taxon>
        <taxon>Gunneridae</taxon>
        <taxon>Pentapetalae</taxon>
        <taxon>rosids</taxon>
        <taxon>malvids</taxon>
        <taxon>Brassicales</taxon>
        <taxon>Brassicaceae</taxon>
        <taxon>Brassiceae</taxon>
        <taxon>Raphanus</taxon>
    </lineage>
</organism>
<dbReference type="OrthoDB" id="1886938at2759"/>
<evidence type="ECO:0000256" key="2">
    <source>
        <dbReference type="ARBA" id="ARBA00022941"/>
    </source>
</evidence>
<keyword evidence="4" id="KW-0732">Signal</keyword>